<feature type="domain" description="HRDC" evidence="2">
    <location>
        <begin position="215"/>
        <end position="295"/>
    </location>
</feature>
<dbReference type="EMBL" id="CP121252">
    <property type="protein sequence ID" value="WFP17930.1"/>
    <property type="molecule type" value="Genomic_DNA"/>
</dbReference>
<evidence type="ECO:0000259" key="2">
    <source>
        <dbReference type="PROSITE" id="PS50967"/>
    </source>
</evidence>
<dbReference type="InterPro" id="IPR010997">
    <property type="entry name" value="HRDC-like_sf"/>
</dbReference>
<dbReference type="InterPro" id="IPR012337">
    <property type="entry name" value="RNaseH-like_sf"/>
</dbReference>
<accession>A0ABY8H9Y4</accession>
<dbReference type="Pfam" id="PF00570">
    <property type="entry name" value="HRDC"/>
    <property type="match status" value="1"/>
</dbReference>
<keyword evidence="4" id="KW-1185">Reference proteome</keyword>
<dbReference type="SMART" id="SM00474">
    <property type="entry name" value="35EXOc"/>
    <property type="match status" value="1"/>
</dbReference>
<dbReference type="SUPFAM" id="SSF53098">
    <property type="entry name" value="Ribonuclease H-like"/>
    <property type="match status" value="1"/>
</dbReference>
<dbReference type="InterPro" id="IPR002562">
    <property type="entry name" value="3'-5'_exonuclease_dom"/>
</dbReference>
<dbReference type="SUPFAM" id="SSF47819">
    <property type="entry name" value="HRDC-like"/>
    <property type="match status" value="1"/>
</dbReference>
<sequence>MVTRPKSGTPFITDTFSELERCAQDLAAGHGPVAIDAERASGFRYGQRAFLIQIKREGSGLWLIDPEAFSDLRIIHDALRGVEWILHAATQDLPCLAEVGMWPDRLFDTELAGRLAGFPRVGLAALLENKLNLTLAKEHSAADWSVRPLPADLRDYAALDVEFLVELRASMVEELTQQDKLAIAEEEFAAIRKRPLPEPRKDPWRRTSGISSIRTPEKLAIVRSLWTARENLAESRDVAPSRLIKDQAIIAAATAEPTTVPQLLKLPAFVGRAASKEAPRWLRAIREGQRQAEQPDELPALRVHSTTPPPPRAWSDRDPLAARRLQTARSWIGRAAEANNMPTENLLTPATLKEICWRPPANITPDSVRHHLVELGARNWQVEIVSPILTVALLDPDPLD</sequence>
<dbReference type="InterPro" id="IPR051086">
    <property type="entry name" value="RNase_D-like"/>
</dbReference>
<dbReference type="CDD" id="cd06142">
    <property type="entry name" value="RNaseD_exo"/>
    <property type="match status" value="1"/>
</dbReference>
<dbReference type="Gene3D" id="3.30.420.10">
    <property type="entry name" value="Ribonuclease H-like superfamily/Ribonuclease H"/>
    <property type="match status" value="1"/>
</dbReference>
<organism evidence="3 4">
    <name type="scientific">Citricoccus muralis</name>
    <dbReference type="NCBI Taxonomy" id="169134"/>
    <lineage>
        <taxon>Bacteria</taxon>
        <taxon>Bacillati</taxon>
        <taxon>Actinomycetota</taxon>
        <taxon>Actinomycetes</taxon>
        <taxon>Micrococcales</taxon>
        <taxon>Micrococcaceae</taxon>
        <taxon>Citricoccus</taxon>
    </lineage>
</organism>
<dbReference type="PROSITE" id="PS50967">
    <property type="entry name" value="HRDC"/>
    <property type="match status" value="1"/>
</dbReference>
<gene>
    <name evidence="3" type="ORF">P8192_08450</name>
</gene>
<name>A0ABY8H9Y4_9MICC</name>
<feature type="region of interest" description="Disordered" evidence="1">
    <location>
        <begin position="289"/>
        <end position="317"/>
    </location>
</feature>
<dbReference type="InterPro" id="IPR044876">
    <property type="entry name" value="HRDC_dom_sf"/>
</dbReference>
<dbReference type="Gene3D" id="1.10.150.80">
    <property type="entry name" value="HRDC domain"/>
    <property type="match status" value="2"/>
</dbReference>
<evidence type="ECO:0000313" key="3">
    <source>
        <dbReference type="EMBL" id="WFP17930.1"/>
    </source>
</evidence>
<dbReference type="InterPro" id="IPR002121">
    <property type="entry name" value="HRDC_dom"/>
</dbReference>
<dbReference type="PANTHER" id="PTHR47649:SF1">
    <property type="entry name" value="RIBONUCLEASE D"/>
    <property type="match status" value="1"/>
</dbReference>
<evidence type="ECO:0000313" key="4">
    <source>
        <dbReference type="Proteomes" id="UP001219037"/>
    </source>
</evidence>
<dbReference type="RefSeq" id="WP_278159774.1">
    <property type="nucleotide sequence ID" value="NZ_CP121252.1"/>
</dbReference>
<protein>
    <submittedName>
        <fullName evidence="3">HRDC domain-containing protein</fullName>
    </submittedName>
</protein>
<evidence type="ECO:0000256" key="1">
    <source>
        <dbReference type="SAM" id="MobiDB-lite"/>
    </source>
</evidence>
<proteinExistence type="predicted"/>
<dbReference type="InterPro" id="IPR036397">
    <property type="entry name" value="RNaseH_sf"/>
</dbReference>
<dbReference type="Proteomes" id="UP001219037">
    <property type="component" value="Chromosome"/>
</dbReference>
<dbReference type="Pfam" id="PF01612">
    <property type="entry name" value="DNA_pol_A_exo1"/>
    <property type="match status" value="1"/>
</dbReference>
<dbReference type="PANTHER" id="PTHR47649">
    <property type="entry name" value="RIBONUCLEASE D"/>
    <property type="match status" value="1"/>
</dbReference>
<reference evidence="3 4" key="1">
    <citation type="submission" date="2023-04" db="EMBL/GenBank/DDBJ databases">
        <title>Funneling lignin-derived compounds into biodiesel using alkali-halophilic Citricoccus sp. P2.</title>
        <authorList>
            <person name="Luo C.-B."/>
        </authorList>
    </citation>
    <scope>NUCLEOTIDE SEQUENCE [LARGE SCALE GENOMIC DNA]</scope>
    <source>
        <strain evidence="3 4">P2</strain>
    </source>
</reference>
<dbReference type="Pfam" id="PF18305">
    <property type="entry name" value="DNA_pol_A_exoN"/>
    <property type="match status" value="1"/>
</dbReference>
<dbReference type="InterPro" id="IPR041605">
    <property type="entry name" value="Exo_C"/>
</dbReference>
<dbReference type="SMART" id="SM00341">
    <property type="entry name" value="HRDC"/>
    <property type="match status" value="1"/>
</dbReference>